<accession>C7Q2W4</accession>
<keyword evidence="2" id="KW-1185">Reference proteome</keyword>
<dbReference type="Proteomes" id="UP000000851">
    <property type="component" value="Chromosome"/>
</dbReference>
<dbReference type="STRING" id="479433.Caci_2947"/>
<gene>
    <name evidence="1" type="ordered locus">Caci_2947</name>
</gene>
<proteinExistence type="predicted"/>
<dbReference type="KEGG" id="cai:Caci_2947"/>
<organism evidence="1 2">
    <name type="scientific">Catenulispora acidiphila (strain DSM 44928 / JCM 14897 / NBRC 102108 / NRRL B-24433 / ID139908)</name>
    <dbReference type="NCBI Taxonomy" id="479433"/>
    <lineage>
        <taxon>Bacteria</taxon>
        <taxon>Bacillati</taxon>
        <taxon>Actinomycetota</taxon>
        <taxon>Actinomycetes</taxon>
        <taxon>Catenulisporales</taxon>
        <taxon>Catenulisporaceae</taxon>
        <taxon>Catenulispora</taxon>
    </lineage>
</organism>
<dbReference type="HOGENOM" id="CLU_2714972_0_0_11"/>
<evidence type="ECO:0000313" key="2">
    <source>
        <dbReference type="Proteomes" id="UP000000851"/>
    </source>
</evidence>
<protein>
    <submittedName>
        <fullName evidence="1">Uncharacterized protein</fullName>
    </submittedName>
</protein>
<evidence type="ECO:0000313" key="1">
    <source>
        <dbReference type="EMBL" id="ACU71856.1"/>
    </source>
</evidence>
<sequence length="72" mass="7737">MSDSQMTVADDASTFPPQGRLIHVAHGFQWNSIAELLQRAGVTLFEIPPGPSVPDQAGEDIPTFGLMLRSGE</sequence>
<dbReference type="InParanoid" id="C7Q2W4"/>
<reference evidence="1 2" key="1">
    <citation type="journal article" date="2009" name="Stand. Genomic Sci.">
        <title>Complete genome sequence of Catenulispora acidiphila type strain (ID 139908).</title>
        <authorList>
            <person name="Copeland A."/>
            <person name="Lapidus A."/>
            <person name="Glavina Del Rio T."/>
            <person name="Nolan M."/>
            <person name="Lucas S."/>
            <person name="Chen F."/>
            <person name="Tice H."/>
            <person name="Cheng J.F."/>
            <person name="Bruce D."/>
            <person name="Goodwin L."/>
            <person name="Pitluck S."/>
            <person name="Mikhailova N."/>
            <person name="Pati A."/>
            <person name="Ivanova N."/>
            <person name="Mavromatis K."/>
            <person name="Chen A."/>
            <person name="Palaniappan K."/>
            <person name="Chain P."/>
            <person name="Land M."/>
            <person name="Hauser L."/>
            <person name="Chang Y.J."/>
            <person name="Jeffries C.D."/>
            <person name="Chertkov O."/>
            <person name="Brettin T."/>
            <person name="Detter J.C."/>
            <person name="Han C."/>
            <person name="Ali Z."/>
            <person name="Tindall B.J."/>
            <person name="Goker M."/>
            <person name="Bristow J."/>
            <person name="Eisen J.A."/>
            <person name="Markowitz V."/>
            <person name="Hugenholtz P."/>
            <person name="Kyrpides N.C."/>
            <person name="Klenk H.P."/>
        </authorList>
    </citation>
    <scope>NUCLEOTIDE SEQUENCE [LARGE SCALE GENOMIC DNA]</scope>
    <source>
        <strain evidence="2">DSM 44928 / JCM 14897 / NBRC 102108 / NRRL B-24433 / ID139908</strain>
    </source>
</reference>
<dbReference type="AlphaFoldDB" id="C7Q2W4"/>
<dbReference type="EMBL" id="CP001700">
    <property type="protein sequence ID" value="ACU71856.1"/>
    <property type="molecule type" value="Genomic_DNA"/>
</dbReference>
<dbReference type="RefSeq" id="WP_012787149.1">
    <property type="nucleotide sequence ID" value="NC_013131.1"/>
</dbReference>
<name>C7Q2W4_CATAD</name>